<dbReference type="EMBL" id="MK012447">
    <property type="protein sequence ID" value="AYP28723.1"/>
    <property type="molecule type" value="Genomic_DNA"/>
</dbReference>
<name>A0A3G2YSU5_9VIRU</name>
<sequence length="123" mass="13642">MISGPRTSTQMDSSKKENLDSLLDLLTGGKECFLNSKKHSEKSLSKKELSGALKGYIDTISETEFPFSDESGIWKQEGSDFEIISGGETPPHSPLVEETELSDNEELDIAEIKSLLKMVKQFK</sequence>
<proteinExistence type="predicted"/>
<evidence type="ECO:0000313" key="1">
    <source>
        <dbReference type="EMBL" id="AYP28723.1"/>
    </source>
</evidence>
<dbReference type="Proteomes" id="UP000289444">
    <property type="component" value="Segment"/>
</dbReference>
<dbReference type="KEGG" id="vg:80527595"/>
<protein>
    <submittedName>
        <fullName evidence="1">Uncharacterized protein</fullName>
    </submittedName>
</protein>
<dbReference type="GeneID" id="80527595"/>
<reference evidence="1 2" key="1">
    <citation type="submission" date="2018-10" db="EMBL/GenBank/DDBJ databases">
        <title>Uncovering a Universe of Circular DNA Viruses in Animal Metagenomes.</title>
        <authorList>
            <person name="Tisza M."/>
            <person name="Buck C."/>
            <person name="Pastrana D."/>
            <person name="Welch N."/>
            <person name="Peretti A."/>
        </authorList>
    </citation>
    <scope>NUCLEOTIDE SEQUENCE [LARGE SCALE GENOMIC DNA]</scope>
    <source>
        <strain evidence="1">Ctcf003</strain>
    </source>
</reference>
<dbReference type="RefSeq" id="YP_010790266.1">
    <property type="nucleotide sequence ID" value="NC_075388.1"/>
</dbReference>
<organism evidence="1 2">
    <name type="scientific">Anelloviridae sp</name>
    <dbReference type="NCBI Taxonomy" id="2055263"/>
    <lineage>
        <taxon>Viruses</taxon>
        <taxon>Monodnaviria</taxon>
        <taxon>Shotokuvirae</taxon>
        <taxon>Commensaviricota</taxon>
        <taxon>Cardeaviricetes</taxon>
        <taxon>Sanitavirales</taxon>
        <taxon>Anelloviridae</taxon>
    </lineage>
</organism>
<evidence type="ECO:0000313" key="2">
    <source>
        <dbReference type="Proteomes" id="UP000289444"/>
    </source>
</evidence>
<accession>A0A3G2YSU5</accession>
<keyword evidence="2" id="KW-1185">Reference proteome</keyword>